<dbReference type="EMBL" id="MT143447">
    <property type="protein sequence ID" value="QJA96930.1"/>
    <property type="molecule type" value="Genomic_DNA"/>
</dbReference>
<proteinExistence type="predicted"/>
<dbReference type="EMBL" id="MT141764">
    <property type="protein sequence ID" value="QJA70103.1"/>
    <property type="molecule type" value="Genomic_DNA"/>
</dbReference>
<sequence>MKSGDELIAEINFENALRQRQEMRRQYIALQILKYAYEQHDKYDNLDLWIWAKEGRN</sequence>
<gene>
    <name evidence="1" type="ORF">MM415A04005_0010</name>
    <name evidence="2" type="ORF">MM415B07073_0003</name>
</gene>
<organism evidence="2">
    <name type="scientific">viral metagenome</name>
    <dbReference type="NCBI Taxonomy" id="1070528"/>
    <lineage>
        <taxon>unclassified sequences</taxon>
        <taxon>metagenomes</taxon>
        <taxon>organismal metagenomes</taxon>
    </lineage>
</organism>
<accession>A0A6M3LP83</accession>
<dbReference type="AlphaFoldDB" id="A0A6M3LP83"/>
<protein>
    <submittedName>
        <fullName evidence="2">Uncharacterized protein</fullName>
    </submittedName>
</protein>
<evidence type="ECO:0000313" key="1">
    <source>
        <dbReference type="EMBL" id="QJA70103.1"/>
    </source>
</evidence>
<evidence type="ECO:0000313" key="2">
    <source>
        <dbReference type="EMBL" id="QJA96930.1"/>
    </source>
</evidence>
<reference evidence="2" key="1">
    <citation type="submission" date="2020-03" db="EMBL/GenBank/DDBJ databases">
        <title>The deep terrestrial virosphere.</title>
        <authorList>
            <person name="Holmfeldt K."/>
            <person name="Nilsson E."/>
            <person name="Simone D."/>
            <person name="Lopez-Fernandez M."/>
            <person name="Wu X."/>
            <person name="de Brujin I."/>
            <person name="Lundin D."/>
            <person name="Andersson A."/>
            <person name="Bertilsson S."/>
            <person name="Dopson M."/>
        </authorList>
    </citation>
    <scope>NUCLEOTIDE SEQUENCE</scope>
    <source>
        <strain evidence="1">MM415A04005</strain>
        <strain evidence="2">MM415B07073</strain>
    </source>
</reference>
<name>A0A6M3LP83_9ZZZZ</name>